<dbReference type="PROSITE" id="PS50053">
    <property type="entry name" value="UBIQUITIN_2"/>
    <property type="match status" value="2"/>
</dbReference>
<feature type="domain" description="Ubiquitin-like" evidence="3">
    <location>
        <begin position="13"/>
        <end position="82"/>
    </location>
</feature>
<dbReference type="InterPro" id="IPR000626">
    <property type="entry name" value="Ubiquitin-like_dom"/>
</dbReference>
<reference evidence="4 5" key="1">
    <citation type="submission" date="2016-02" db="EMBL/GenBank/DDBJ databases">
        <title>Genome analysis of coral dinoflagellate symbionts highlights evolutionary adaptations to a symbiotic lifestyle.</title>
        <authorList>
            <person name="Aranda M."/>
            <person name="Li Y."/>
            <person name="Liew Y.J."/>
            <person name="Baumgarten S."/>
            <person name="Simakov O."/>
            <person name="Wilson M."/>
            <person name="Piel J."/>
            <person name="Ashoor H."/>
            <person name="Bougouffa S."/>
            <person name="Bajic V.B."/>
            <person name="Ryu T."/>
            <person name="Ravasi T."/>
            <person name="Bayer T."/>
            <person name="Micklem G."/>
            <person name="Kim H."/>
            <person name="Bhak J."/>
            <person name="Lajeunesse T.C."/>
            <person name="Voolstra C.R."/>
        </authorList>
    </citation>
    <scope>NUCLEOTIDE SEQUENCE [LARGE SCALE GENOMIC DNA]</scope>
    <source>
        <strain evidence="4 5">CCMP2467</strain>
    </source>
</reference>
<feature type="compositionally biased region" description="Basic and acidic residues" evidence="2">
    <location>
        <begin position="1283"/>
        <end position="1292"/>
    </location>
</feature>
<dbReference type="InterPro" id="IPR020103">
    <property type="entry name" value="PsdUridine_synth_cat_dom_sf"/>
</dbReference>
<gene>
    <name evidence="4" type="primary">axeA1</name>
    <name evidence="4" type="ORF">AK812_SmicGene10924</name>
</gene>
<dbReference type="GO" id="GO:0003723">
    <property type="term" value="F:RNA binding"/>
    <property type="evidence" value="ECO:0007669"/>
    <property type="project" value="InterPro"/>
</dbReference>
<dbReference type="CDD" id="cd02869">
    <property type="entry name" value="PseudoU_synth_RluA_like"/>
    <property type="match status" value="1"/>
</dbReference>
<dbReference type="SUPFAM" id="SSF52266">
    <property type="entry name" value="SGNH hydrolase"/>
    <property type="match status" value="1"/>
</dbReference>
<dbReference type="InterPro" id="IPR036514">
    <property type="entry name" value="SGNH_hydro_sf"/>
</dbReference>
<evidence type="ECO:0000256" key="2">
    <source>
        <dbReference type="SAM" id="MobiDB-lite"/>
    </source>
</evidence>
<evidence type="ECO:0000259" key="3">
    <source>
        <dbReference type="PROSITE" id="PS50053"/>
    </source>
</evidence>
<comment type="similarity">
    <text evidence="1">Belongs to the pseudouridine synthase RluA family.</text>
</comment>
<dbReference type="GO" id="GO:0009982">
    <property type="term" value="F:pseudouridine synthase activity"/>
    <property type="evidence" value="ECO:0007669"/>
    <property type="project" value="InterPro"/>
</dbReference>
<feature type="region of interest" description="Disordered" evidence="2">
    <location>
        <begin position="947"/>
        <end position="1048"/>
    </location>
</feature>
<dbReference type="Gene3D" id="3.40.50.1110">
    <property type="entry name" value="SGNH hydrolase"/>
    <property type="match status" value="1"/>
</dbReference>
<evidence type="ECO:0000313" key="5">
    <source>
        <dbReference type="Proteomes" id="UP000186817"/>
    </source>
</evidence>
<dbReference type="PANTHER" id="PTHR21600:SF44">
    <property type="entry name" value="RIBOSOMAL LARGE SUBUNIT PSEUDOURIDINE SYNTHASE D"/>
    <property type="match status" value="1"/>
</dbReference>
<feature type="region of interest" description="Disordered" evidence="2">
    <location>
        <begin position="1283"/>
        <end position="1302"/>
    </location>
</feature>
<evidence type="ECO:0000256" key="1">
    <source>
        <dbReference type="ARBA" id="ARBA00010876"/>
    </source>
</evidence>
<dbReference type="InterPro" id="IPR013830">
    <property type="entry name" value="SGNH_hydro"/>
</dbReference>
<name>A0A1Q9EEM2_SYMMI</name>
<dbReference type="PANTHER" id="PTHR21600">
    <property type="entry name" value="MITOCHONDRIAL RNA PSEUDOURIDINE SYNTHASE"/>
    <property type="match status" value="1"/>
</dbReference>
<evidence type="ECO:0000313" key="4">
    <source>
        <dbReference type="EMBL" id="OLQ05827.1"/>
    </source>
</evidence>
<dbReference type="Gene3D" id="3.30.2350.10">
    <property type="entry name" value="Pseudouridine synthase"/>
    <property type="match status" value="2"/>
</dbReference>
<dbReference type="Proteomes" id="UP000186817">
    <property type="component" value="Unassembled WGS sequence"/>
</dbReference>
<accession>A0A1Q9EEM2</accession>
<dbReference type="InterPro" id="IPR050188">
    <property type="entry name" value="RluA_PseudoU_synthase"/>
</dbReference>
<feature type="compositionally biased region" description="Polar residues" evidence="2">
    <location>
        <begin position="950"/>
        <end position="965"/>
    </location>
</feature>
<dbReference type="EMBL" id="LSRX01000174">
    <property type="protein sequence ID" value="OLQ05827.1"/>
    <property type="molecule type" value="Genomic_DNA"/>
</dbReference>
<keyword evidence="5" id="KW-1185">Reference proteome</keyword>
<feature type="domain" description="Ubiquitin-like" evidence="3">
    <location>
        <begin position="644"/>
        <end position="704"/>
    </location>
</feature>
<protein>
    <submittedName>
        <fullName evidence="4">Acetylxylan esterase</fullName>
    </submittedName>
</protein>
<dbReference type="InterPro" id="IPR006145">
    <property type="entry name" value="PsdUridine_synth_RsuA/RluA"/>
</dbReference>
<dbReference type="SUPFAM" id="SSF55120">
    <property type="entry name" value="Pseudouridine synthase"/>
    <property type="match status" value="1"/>
</dbReference>
<dbReference type="GO" id="GO:0000455">
    <property type="term" value="P:enzyme-directed rRNA pseudouridine synthesis"/>
    <property type="evidence" value="ECO:0007669"/>
    <property type="project" value="TreeGrafter"/>
</dbReference>
<dbReference type="Pfam" id="PF13472">
    <property type="entry name" value="Lipase_GDSL_2"/>
    <property type="match status" value="1"/>
</dbReference>
<dbReference type="Pfam" id="PF00849">
    <property type="entry name" value="PseudoU_synth_2"/>
    <property type="match status" value="1"/>
</dbReference>
<comment type="caution">
    <text evidence="4">The sequence shown here is derived from an EMBL/GenBank/DDBJ whole genome shotgun (WGS) entry which is preliminary data.</text>
</comment>
<organism evidence="4 5">
    <name type="scientific">Symbiodinium microadriaticum</name>
    <name type="common">Dinoflagellate</name>
    <name type="synonym">Zooxanthella microadriatica</name>
    <dbReference type="NCBI Taxonomy" id="2951"/>
    <lineage>
        <taxon>Eukaryota</taxon>
        <taxon>Sar</taxon>
        <taxon>Alveolata</taxon>
        <taxon>Dinophyceae</taxon>
        <taxon>Suessiales</taxon>
        <taxon>Symbiodiniaceae</taxon>
        <taxon>Symbiodinium</taxon>
    </lineage>
</organism>
<dbReference type="OrthoDB" id="2119228at2759"/>
<sequence length="1331" mass="145395">MEVVSTVSPEPEVTVKVALLSGRTVEVSATASTVLRRIRAKAADILGVRLLKLVHADGSKLDEEQSLADSGIDPQEPLQALVGDCDIEVGSSVKVRDDVAAPSYGWGSVQRGDLGRVTAICGENATVDFPTQCDVAEWASLAFHRQGRDFLALVFACQMAGCLHRPFLDAVGVAFGKLAATFDLRRPSAAAKQEAGLRSPVALAQPYTALVSPDRPVLFKPTGWEVYGGHVDPQLLDYARASFGRHPIYGDAAHNHGFLHRLDVPSSGLILLASSYKAFYDLQVQLHAGQMERDYDVLCHGPTISGGRGKPAISTVNPVAHGLAQADAVTLLRIRIRTGRRHQIRSQLAYTGHPSARDRLYSSVTTYLSDACICDRNWLHRRRLAFLDAEGILQEVNSELPSDLTASLRQCRWHRWEKRVIIRIFEIFLICSAHGVTITEKLDMSETSPVPETDSAGGVSLESQSVTVSLLSGRSVQVPVTASTVLGTIRVEAARLLGVCVAKLVHADGSSLDEQQTLADAGLDLGQPLQALVRTTIEVGDLVKVQDGVTPVYGWGYVEPDECGTVVSIDGDDVTVNFPSNSSWSGKLHEMEMVEATGPLQAPLSTIDVGRLVKVREGVTPTYGWGNVKPGDCGKVVAASGKSVTVKVALLSGRSVEVSATASTVLHEIRAKASGMFGVRLSKLVLADGSNVDEQQSLADAGIDLREPLQALVGNCDAKVGSMVRIRDDVEFPMHGWGSVSRGDCGRVTAIRGDTATIDFPGQSGWSGHLEVSKDMVREGFTWLKAIDGEMVKKTPKPEILEALSRSFYEEAITTRDSFQRRLKVVSMLSDIEAAHSQWRVLLADDPASQGSKLSEEVLQQLYKSLKCDLRAESPGAPAWQLVEKSFTPAIFSYLTRVEALKAKTHTAAQAIRPGVLAARPGRLPSMLRPGTRDDAYEDYQRDVERFQQKRSGNGEPSPTRSSSLPPDFLGEDRGLRPSQLTHLGGFRREYLHRKRRDETEPQNAAIPDRIELSPGNDVAIPLETNTSSYESHPPKAEPGSDSLTPQTLNEPAQLQSAFRCRQYPMNLLQIILLAWPADAIRHEIPLLKVACVGDSITAGFPFDSERGSSPSASGYPFHLQQLLEGSGYDVRNFGVSGTTVIDSSQSYLKQDYFQEALNFKPDIVLLMFGANDVKERRLSKFNADFLANYSQLITSFLHVAPHGKVYLLIPPPMYDNNIYAGGAGGMQQEIYNVQLPQRILELAADMSTAHHTEITVIDIHGCFLRHPTCDQVNVNCCDWETRNPKSNRPTEQESTTCLDHDDGIHPNDEGYRNMVLMVKKVIMDKKEPCD</sequence>
<proteinExistence type="inferred from homology"/>